<dbReference type="Gene3D" id="3.40.50.720">
    <property type="entry name" value="NAD(P)-binding Rossmann-like Domain"/>
    <property type="match status" value="1"/>
</dbReference>
<accession>A0A1D3L0A1</accession>
<dbReference type="Pfam" id="PF02875">
    <property type="entry name" value="Mur_ligase_C"/>
    <property type="match status" value="1"/>
</dbReference>
<dbReference type="InterPro" id="IPR013221">
    <property type="entry name" value="Mur_ligase_cen"/>
</dbReference>
<evidence type="ECO:0000313" key="3">
    <source>
        <dbReference type="EMBL" id="SCG85015.1"/>
    </source>
</evidence>
<evidence type="ECO:0000259" key="2">
    <source>
        <dbReference type="Pfam" id="PF08245"/>
    </source>
</evidence>
<dbReference type="Proteomes" id="UP000094707">
    <property type="component" value="Chromosome I"/>
</dbReference>
<dbReference type="PANTHER" id="PTHR43445">
    <property type="entry name" value="UDP-N-ACETYLMURAMATE--L-ALANINE LIGASE-RELATED"/>
    <property type="match status" value="1"/>
</dbReference>
<feature type="domain" description="Mur ligase central" evidence="2">
    <location>
        <begin position="129"/>
        <end position="263"/>
    </location>
</feature>
<dbReference type="GO" id="GO:0008765">
    <property type="term" value="F:UDP-N-acetylmuramoylalanyl-D-glutamate-2,6-diaminopimelate ligase activity"/>
    <property type="evidence" value="ECO:0007669"/>
    <property type="project" value="UniProtKB-EC"/>
</dbReference>
<dbReference type="InterPro" id="IPR036565">
    <property type="entry name" value="Mur-like_cat_sf"/>
</dbReference>
<dbReference type="InterPro" id="IPR050061">
    <property type="entry name" value="MurCDEF_pg_biosynth"/>
</dbReference>
<dbReference type="EMBL" id="LT607756">
    <property type="protein sequence ID" value="SCG85015.1"/>
    <property type="molecule type" value="Genomic_DNA"/>
</dbReference>
<feature type="domain" description="Mur ligase C-terminal" evidence="1">
    <location>
        <begin position="386"/>
        <end position="436"/>
    </location>
</feature>
<name>A0A1D3L0A1_9EURY</name>
<dbReference type="InterPro" id="IPR036615">
    <property type="entry name" value="Mur_ligase_C_dom_sf"/>
</dbReference>
<dbReference type="InterPro" id="IPR004101">
    <property type="entry name" value="Mur_ligase_C"/>
</dbReference>
<dbReference type="SUPFAM" id="SSF51984">
    <property type="entry name" value="MurCD N-terminal domain"/>
    <property type="match status" value="1"/>
</dbReference>
<dbReference type="KEGG" id="mcub:MCBB_0436"/>
<gene>
    <name evidence="3" type="primary">murE1</name>
    <name evidence="3" type="ORF">MCBB_0436</name>
</gene>
<evidence type="ECO:0000259" key="1">
    <source>
        <dbReference type="Pfam" id="PF02875"/>
    </source>
</evidence>
<dbReference type="Pfam" id="PF08245">
    <property type="entry name" value="Mur_ligase_M"/>
    <property type="match status" value="1"/>
</dbReference>
<reference evidence="3 4" key="1">
    <citation type="submission" date="2016-08" db="EMBL/GenBank/DDBJ databases">
        <authorList>
            <person name="Seilhamer J.J."/>
        </authorList>
    </citation>
    <scope>NUCLEOTIDE SEQUENCE [LARGE SCALE GENOMIC DNA]</scope>
    <source>
        <strain evidence="3">Buetzberg</strain>
    </source>
</reference>
<dbReference type="SUPFAM" id="SSF53623">
    <property type="entry name" value="MurD-like peptide ligases, catalytic domain"/>
    <property type="match status" value="1"/>
</dbReference>
<keyword evidence="4" id="KW-1185">Reference proteome</keyword>
<proteinExistence type="predicted"/>
<dbReference type="SUPFAM" id="SSF53244">
    <property type="entry name" value="MurD-like peptide ligases, peptide-binding domain"/>
    <property type="match status" value="1"/>
</dbReference>
<protein>
    <submittedName>
        <fullName evidence="3">UDP-N-acetylmuramoyl-L-alanyl-D-glutamate-2,6-diaminopimelate ligase</fullName>
        <ecNumber evidence="3">6.3.2.13</ecNumber>
    </submittedName>
</protein>
<dbReference type="Gene3D" id="3.40.1190.10">
    <property type="entry name" value="Mur-like, catalytic domain"/>
    <property type="match status" value="1"/>
</dbReference>
<dbReference type="AlphaFoldDB" id="A0A1D3L0A1"/>
<evidence type="ECO:0000313" key="4">
    <source>
        <dbReference type="Proteomes" id="UP000094707"/>
    </source>
</evidence>
<dbReference type="PANTHER" id="PTHR43445:SF3">
    <property type="entry name" value="UDP-N-ACETYLMURAMATE--L-ALANINE LIGASE"/>
    <property type="match status" value="1"/>
</dbReference>
<dbReference type="Gene3D" id="3.90.190.20">
    <property type="entry name" value="Mur ligase, C-terminal domain"/>
    <property type="match status" value="1"/>
</dbReference>
<keyword evidence="3" id="KW-0436">Ligase</keyword>
<dbReference type="OrthoDB" id="75177at2157"/>
<organism evidence="3 4">
    <name type="scientific">Methanobacterium congolense</name>
    <dbReference type="NCBI Taxonomy" id="118062"/>
    <lineage>
        <taxon>Archaea</taxon>
        <taxon>Methanobacteriati</taxon>
        <taxon>Methanobacteriota</taxon>
        <taxon>Methanomada group</taxon>
        <taxon>Methanobacteria</taxon>
        <taxon>Methanobacteriales</taxon>
        <taxon>Methanobacteriaceae</taxon>
        <taxon>Methanobacterium</taxon>
    </lineage>
</organism>
<dbReference type="EC" id="6.3.2.13" evidence="3"/>
<dbReference type="GO" id="GO:0005524">
    <property type="term" value="F:ATP binding"/>
    <property type="evidence" value="ECO:0007669"/>
    <property type="project" value="InterPro"/>
</dbReference>
<dbReference type="STRING" id="118062.MCBB_0436"/>
<sequence>MSKDTSSFNHSTEMKKDIYGVIGICGIVGNIAARVLMDRGFHVLGTDMKSEKECKFKDTLQTYIQNKEIEVYFSEHPDSFFSQSQYVVPPPSLSKDSKVFQKIEKNGSNVLDVDTLLNEIKPDKPVLCVTGTNGKTTTTTLLKHICRTAGLITTEHGFRNLQGNIDYIPPLQARLKGDVAVLETGTFGIPGDLKRMVERCQPSCGIVTNITPDHLHDDHDFLSYASIKGSFIEYFKRGKLIVNADDPTLWGLVEAYKSSSNDQNIVSEDNDCEYISFGVDYGSTNPNKKKCICGREIRINETISGVGYYNCECGLKRPEPDYVATDVKGNSFTLKTPEGDVQFEMKLKGLHNVYNATGSIVAAIEFFKIDLDTIKKAVKNFEGVSGRMEYMYTYDGKEVIVDYGHNPAGVGTVLREMKKIYKKLAVVITISSESGESGDLEILKKAVEIGDFIVPASFYSRQAAEKHISSAKIIPTAESKEEFKSGTLGATADQVLEGLKKGLECDVDAVICLGEAAFKYKRNIQSLPNYLKEENN</sequence>
<dbReference type="PATRIC" id="fig|129848.4.peg.439"/>